<dbReference type="InterPro" id="IPR050272">
    <property type="entry name" value="Isochorismatase-like_hydrls"/>
</dbReference>
<dbReference type="SUPFAM" id="SSF52499">
    <property type="entry name" value="Isochorismatase-like hydrolases"/>
    <property type="match status" value="1"/>
</dbReference>
<keyword evidence="1" id="KW-0378">Hydrolase</keyword>
<proteinExistence type="predicted"/>
<dbReference type="InterPro" id="IPR000868">
    <property type="entry name" value="Isochorismatase-like_dom"/>
</dbReference>
<organism evidence="3 4">
    <name type="scientific">Paeniglutamicibacter terrestris</name>
    <dbReference type="NCBI Taxonomy" id="2723403"/>
    <lineage>
        <taxon>Bacteria</taxon>
        <taxon>Bacillati</taxon>
        <taxon>Actinomycetota</taxon>
        <taxon>Actinomycetes</taxon>
        <taxon>Micrococcales</taxon>
        <taxon>Micrococcaceae</taxon>
        <taxon>Paeniglutamicibacter</taxon>
    </lineage>
</organism>
<reference evidence="3 4" key="1">
    <citation type="submission" date="2020-04" db="EMBL/GenBank/DDBJ databases">
        <title>Paeniglutamicibacter sp. ANT13_2, a novel actinomycete isolated from sediment in Antarctica.</title>
        <authorList>
            <person name="Sakdapetsiri C."/>
            <person name="Pinyakong O."/>
        </authorList>
    </citation>
    <scope>NUCLEOTIDE SEQUENCE [LARGE SCALE GENOMIC DNA]</scope>
    <source>
        <strain evidence="3 4">ANT13_2</strain>
    </source>
</reference>
<evidence type="ECO:0000313" key="4">
    <source>
        <dbReference type="Proteomes" id="UP000746595"/>
    </source>
</evidence>
<dbReference type="PANTHER" id="PTHR43540:SF14">
    <property type="entry name" value="ISOCHORISMATASE"/>
    <property type="match status" value="1"/>
</dbReference>
<name>A0ABX1G8F4_9MICC</name>
<sequence length="184" mass="19886">MSTFTDRFNTALLVIDAQTDVLADGYLRDETISNIQLLVTRARELGVPVIWVQHSDDELVLNSEGWKIVPELSPAESEEIINKLYGDAFEATALESVLSKNGVGRLVVSGAQSDACIRSTAHGAFTRGYDVTLVSDAHTTSDMTEWGAPPPEMAISHINLYWQFQGAPGRTASVSSAAEINFGA</sequence>
<dbReference type="Pfam" id="PF00857">
    <property type="entry name" value="Isochorismatase"/>
    <property type="match status" value="1"/>
</dbReference>
<evidence type="ECO:0000313" key="3">
    <source>
        <dbReference type="EMBL" id="NKG22324.1"/>
    </source>
</evidence>
<dbReference type="InterPro" id="IPR036380">
    <property type="entry name" value="Isochorismatase-like_sf"/>
</dbReference>
<dbReference type="EMBL" id="JAAWVT010000010">
    <property type="protein sequence ID" value="NKG22324.1"/>
    <property type="molecule type" value="Genomic_DNA"/>
</dbReference>
<evidence type="ECO:0000259" key="2">
    <source>
        <dbReference type="Pfam" id="PF00857"/>
    </source>
</evidence>
<dbReference type="Gene3D" id="3.40.50.850">
    <property type="entry name" value="Isochorismatase-like"/>
    <property type="match status" value="1"/>
</dbReference>
<dbReference type="RefSeq" id="WP_168153106.1">
    <property type="nucleotide sequence ID" value="NZ_JAAWVT010000010.1"/>
</dbReference>
<dbReference type="PANTHER" id="PTHR43540">
    <property type="entry name" value="PEROXYUREIDOACRYLATE/UREIDOACRYLATE AMIDOHYDROLASE-RELATED"/>
    <property type="match status" value="1"/>
</dbReference>
<feature type="domain" description="Isochorismatase-like" evidence="2">
    <location>
        <begin position="10"/>
        <end position="145"/>
    </location>
</feature>
<gene>
    <name evidence="3" type="ORF">HED64_16620</name>
</gene>
<comment type="caution">
    <text evidence="3">The sequence shown here is derived from an EMBL/GenBank/DDBJ whole genome shotgun (WGS) entry which is preliminary data.</text>
</comment>
<dbReference type="Proteomes" id="UP000746595">
    <property type="component" value="Unassembled WGS sequence"/>
</dbReference>
<protein>
    <submittedName>
        <fullName evidence="3">Isochorismatase family protein</fullName>
    </submittedName>
</protein>
<keyword evidence="4" id="KW-1185">Reference proteome</keyword>
<evidence type="ECO:0000256" key="1">
    <source>
        <dbReference type="ARBA" id="ARBA00022801"/>
    </source>
</evidence>
<accession>A0ABX1G8F4</accession>